<sequence>MQTTPIRRLLAATALVFGASVLAGCSMFSPSNPRYEPVPLTEYPAGVSASVAWNVSIGRNGGSGFVPQVVGDSVYAAAPNGSIVKVALGTGAIQWRADAGTELSAGVGSDGRVTAVAARDGTVIAFDEQGGEKWRTRASSQVDIPPAVGAGIVAVRSSDYRIQAFDADTGEALWNVQRPGPALALKTNMQMLILENMVLSGLPNGRLIAIDAASGAVQWEGTVTVSRGATDLERISDIVGAPQVQGPLLCGVAYQGHIVCFDITQGGRPIWEQPFSSTAGITTDPHHVYAVNQRDVVFAYGLTNGQEAWKQEGLRNRRLAGPAVVPQALAVGDYEGYVHFLSRSDGSLLGRVQVGGGAIVSPLVGSERGVLVQTGNGNLILVGVN</sequence>
<evidence type="ECO:0000313" key="8">
    <source>
        <dbReference type="Proteomes" id="UP000246145"/>
    </source>
</evidence>
<dbReference type="PANTHER" id="PTHR34512:SF30">
    <property type="entry name" value="OUTER MEMBRANE PROTEIN ASSEMBLY FACTOR BAMB"/>
    <property type="match status" value="1"/>
</dbReference>
<dbReference type="NCBIfam" id="TIGR03300">
    <property type="entry name" value="assembly_YfgL"/>
    <property type="match status" value="1"/>
</dbReference>
<evidence type="ECO:0000259" key="6">
    <source>
        <dbReference type="Pfam" id="PF13360"/>
    </source>
</evidence>
<keyword evidence="4" id="KW-0564">Palmitate</keyword>
<evidence type="ECO:0000256" key="4">
    <source>
        <dbReference type="HAMAP-Rule" id="MF_00923"/>
    </source>
</evidence>
<dbReference type="InterPro" id="IPR015943">
    <property type="entry name" value="WD40/YVTN_repeat-like_dom_sf"/>
</dbReference>
<dbReference type="RefSeq" id="WP_116519079.1">
    <property type="nucleotide sequence ID" value="NZ_JACCEX010000004.1"/>
</dbReference>
<dbReference type="OrthoDB" id="5173551at2"/>
<comment type="caution">
    <text evidence="7">The sequence shown here is derived from an EMBL/GenBank/DDBJ whole genome shotgun (WGS) entry which is preliminary data.</text>
</comment>
<keyword evidence="8" id="KW-1185">Reference proteome</keyword>
<evidence type="ECO:0000256" key="5">
    <source>
        <dbReference type="SAM" id="SignalP"/>
    </source>
</evidence>
<feature type="chain" id="PRO_5015791017" description="Outer membrane protein assembly factor BamB" evidence="5">
    <location>
        <begin position="24"/>
        <end position="385"/>
    </location>
</feature>
<dbReference type="Proteomes" id="UP000246145">
    <property type="component" value="Unassembled WGS sequence"/>
</dbReference>
<keyword evidence="4" id="KW-0449">Lipoprotein</keyword>
<dbReference type="AlphaFoldDB" id="A0A2U1CKA7"/>
<dbReference type="STRING" id="1231391.GCA_000308195_01712"/>
<comment type="similarity">
    <text evidence="4">Belongs to the BamB family.</text>
</comment>
<organism evidence="7 8">
    <name type="scientific">Pusillimonas noertemannii</name>
    <dbReference type="NCBI Taxonomy" id="305977"/>
    <lineage>
        <taxon>Bacteria</taxon>
        <taxon>Pseudomonadati</taxon>
        <taxon>Pseudomonadota</taxon>
        <taxon>Betaproteobacteria</taxon>
        <taxon>Burkholderiales</taxon>
        <taxon>Alcaligenaceae</taxon>
        <taxon>Pusillimonas</taxon>
    </lineage>
</organism>
<keyword evidence="3 4" id="KW-0998">Cell outer membrane</keyword>
<dbReference type="SMART" id="SM00564">
    <property type="entry name" value="PQQ"/>
    <property type="match status" value="6"/>
</dbReference>
<dbReference type="PANTHER" id="PTHR34512">
    <property type="entry name" value="CELL SURFACE PROTEIN"/>
    <property type="match status" value="1"/>
</dbReference>
<proteinExistence type="inferred from homology"/>
<keyword evidence="2 4" id="KW-0472">Membrane</keyword>
<dbReference type="InterPro" id="IPR011047">
    <property type="entry name" value="Quinoprotein_ADH-like_sf"/>
</dbReference>
<dbReference type="PROSITE" id="PS51257">
    <property type="entry name" value="PROKAR_LIPOPROTEIN"/>
    <property type="match status" value="1"/>
</dbReference>
<comment type="subcellular location">
    <subcellularLocation>
        <location evidence="4">Cell outer membrane</location>
        <topology evidence="4">Lipid-anchor</topology>
    </subcellularLocation>
</comment>
<dbReference type="GO" id="GO:0051205">
    <property type="term" value="P:protein insertion into membrane"/>
    <property type="evidence" value="ECO:0007669"/>
    <property type="project" value="UniProtKB-UniRule"/>
</dbReference>
<dbReference type="Pfam" id="PF13360">
    <property type="entry name" value="PQQ_2"/>
    <property type="match status" value="1"/>
</dbReference>
<dbReference type="InterPro" id="IPR018391">
    <property type="entry name" value="PQQ_b-propeller_rpt"/>
</dbReference>
<dbReference type="EMBL" id="QEKO01000004">
    <property type="protein sequence ID" value="PVY61446.1"/>
    <property type="molecule type" value="Genomic_DNA"/>
</dbReference>
<dbReference type="GO" id="GO:0043165">
    <property type="term" value="P:Gram-negative-bacterium-type cell outer membrane assembly"/>
    <property type="evidence" value="ECO:0007669"/>
    <property type="project" value="UniProtKB-UniRule"/>
</dbReference>
<evidence type="ECO:0000256" key="3">
    <source>
        <dbReference type="ARBA" id="ARBA00023237"/>
    </source>
</evidence>
<dbReference type="InterPro" id="IPR017687">
    <property type="entry name" value="BamB"/>
</dbReference>
<reference evidence="7 8" key="1">
    <citation type="submission" date="2018-04" db="EMBL/GenBank/DDBJ databases">
        <title>Genomic Encyclopedia of Type Strains, Phase IV (KMG-IV): sequencing the most valuable type-strain genomes for metagenomic binning, comparative biology and taxonomic classification.</title>
        <authorList>
            <person name="Goeker M."/>
        </authorList>
    </citation>
    <scope>NUCLEOTIDE SEQUENCE [LARGE SCALE GENOMIC DNA]</scope>
    <source>
        <strain evidence="7 8">DSM 10065</strain>
    </source>
</reference>
<comment type="subunit">
    <text evidence="4">Part of the Bam complex.</text>
</comment>
<dbReference type="HAMAP" id="MF_00923">
    <property type="entry name" value="OM_assembly_BamB"/>
    <property type="match status" value="1"/>
</dbReference>
<gene>
    <name evidence="4" type="primary">bamB</name>
    <name evidence="7" type="ORF">C7440_2999</name>
</gene>
<accession>A0A2U1CKA7</accession>
<dbReference type="Gene3D" id="2.130.10.10">
    <property type="entry name" value="YVTN repeat-like/Quinoprotein amine dehydrogenase"/>
    <property type="match status" value="1"/>
</dbReference>
<dbReference type="GO" id="GO:0009279">
    <property type="term" value="C:cell outer membrane"/>
    <property type="evidence" value="ECO:0007669"/>
    <property type="project" value="UniProtKB-SubCell"/>
</dbReference>
<feature type="domain" description="Pyrrolo-quinoline quinone repeat" evidence="6">
    <location>
        <begin position="80"/>
        <end position="311"/>
    </location>
</feature>
<keyword evidence="1 4" id="KW-0732">Signal</keyword>
<evidence type="ECO:0000313" key="7">
    <source>
        <dbReference type="EMBL" id="PVY61446.1"/>
    </source>
</evidence>
<protein>
    <recommendedName>
        <fullName evidence="4">Outer membrane protein assembly factor BamB</fullName>
    </recommendedName>
</protein>
<name>A0A2U1CKA7_9BURK</name>
<feature type="signal peptide" evidence="5">
    <location>
        <begin position="1"/>
        <end position="23"/>
    </location>
</feature>
<dbReference type="SUPFAM" id="SSF50998">
    <property type="entry name" value="Quinoprotein alcohol dehydrogenase-like"/>
    <property type="match status" value="1"/>
</dbReference>
<comment type="function">
    <text evidence="4">Part of the outer membrane protein assembly complex, which is involved in assembly and insertion of beta-barrel proteins into the outer membrane.</text>
</comment>
<evidence type="ECO:0000256" key="2">
    <source>
        <dbReference type="ARBA" id="ARBA00023136"/>
    </source>
</evidence>
<dbReference type="InterPro" id="IPR002372">
    <property type="entry name" value="PQQ_rpt_dom"/>
</dbReference>
<evidence type="ECO:0000256" key="1">
    <source>
        <dbReference type="ARBA" id="ARBA00022729"/>
    </source>
</evidence>